<name>A0ABM8MAJ7_9GAMM</name>
<evidence type="ECO:0000313" key="3">
    <source>
        <dbReference type="EMBL" id="CAB5503771.1"/>
    </source>
</evidence>
<evidence type="ECO:0000259" key="2">
    <source>
        <dbReference type="Pfam" id="PF13936"/>
    </source>
</evidence>
<feature type="region of interest" description="Disordered" evidence="1">
    <location>
        <begin position="1"/>
        <end position="51"/>
    </location>
</feature>
<feature type="non-terminal residue" evidence="4">
    <location>
        <position position="51"/>
    </location>
</feature>
<reference evidence="4 5" key="1">
    <citation type="submission" date="2020-05" db="EMBL/GenBank/DDBJ databases">
        <authorList>
            <person name="Petersen J."/>
            <person name="Sayavedra L."/>
        </authorList>
    </citation>
    <scope>NUCLEOTIDE SEQUENCE [LARGE SCALE GENOMIC DNA]</scope>
    <source>
        <strain evidence="4">B azoricus SOX ET2 1586I</strain>
    </source>
</reference>
<dbReference type="InterPro" id="IPR025246">
    <property type="entry name" value="IS30-like_HTH"/>
</dbReference>
<feature type="domain" description="Transposase IS30-like HTH" evidence="2">
    <location>
        <begin position="1"/>
        <end position="22"/>
    </location>
</feature>
<gene>
    <name evidence="3" type="ORF">AZO1586I_1181</name>
    <name evidence="4" type="ORF">AZO1586I_2065</name>
</gene>
<evidence type="ECO:0000256" key="1">
    <source>
        <dbReference type="SAM" id="MobiDB-lite"/>
    </source>
</evidence>
<dbReference type="EMBL" id="CAHJWF010000257">
    <property type="protein sequence ID" value="CAB5503771.1"/>
    <property type="molecule type" value="Genomic_DNA"/>
</dbReference>
<proteinExistence type="predicted"/>
<comment type="caution">
    <text evidence="4">The sequence shown here is derived from an EMBL/GenBank/DDBJ whole genome shotgun (WGS) entry which is preliminary data.</text>
</comment>
<organism evidence="4 5">
    <name type="scientific">Bathymodiolus thermophilus thioautotrophic gill symbiont</name>
    <dbReference type="NCBI Taxonomy" id="2360"/>
    <lineage>
        <taxon>Bacteria</taxon>
        <taxon>Pseudomonadati</taxon>
        <taxon>Pseudomonadota</taxon>
        <taxon>Gammaproteobacteria</taxon>
        <taxon>sulfur-oxidizing symbionts</taxon>
    </lineage>
</organism>
<dbReference type="Proteomes" id="UP000626656">
    <property type="component" value="Unassembled WGS sequence"/>
</dbReference>
<sequence length="51" mass="5907">MRTIAKDLNVSHTTVSREIKRNSGKRGYRFNQADGFAQQRHQSKTKFIKLG</sequence>
<dbReference type="Pfam" id="PF13936">
    <property type="entry name" value="HTH_38"/>
    <property type="match status" value="1"/>
</dbReference>
<feature type="compositionally biased region" description="Basic residues" evidence="1">
    <location>
        <begin position="41"/>
        <end position="51"/>
    </location>
</feature>
<evidence type="ECO:0000313" key="5">
    <source>
        <dbReference type="Proteomes" id="UP000626656"/>
    </source>
</evidence>
<keyword evidence="5" id="KW-1185">Reference proteome</keyword>
<evidence type="ECO:0000313" key="4">
    <source>
        <dbReference type="EMBL" id="CAB5507790.1"/>
    </source>
</evidence>
<protein>
    <recommendedName>
        <fullName evidence="2">Transposase IS30-like HTH domain-containing protein</fullName>
    </recommendedName>
</protein>
<dbReference type="EMBL" id="CAHJWF010000472">
    <property type="protein sequence ID" value="CAB5507790.1"/>
    <property type="molecule type" value="Genomic_DNA"/>
</dbReference>
<accession>A0ABM8MAJ7</accession>